<keyword evidence="2" id="KW-1185">Reference proteome</keyword>
<evidence type="ECO:0000313" key="2">
    <source>
        <dbReference type="Proteomes" id="UP001233271"/>
    </source>
</evidence>
<dbReference type="GeneID" id="85494161"/>
<dbReference type="InterPro" id="IPR021889">
    <property type="entry name" value="DUF3500"/>
</dbReference>
<dbReference type="AlphaFoldDB" id="A0AA48L0S5"/>
<dbReference type="PANTHER" id="PTHR37489:SF1">
    <property type="entry name" value="DUF3500 DOMAIN-CONTAINING PROTEIN"/>
    <property type="match status" value="1"/>
</dbReference>
<reference evidence="1" key="1">
    <citation type="journal article" date="2023" name="BMC Genomics">
        <title>Chromosome-level genome assemblies of Cutaneotrichosporon spp. (Trichosporonales, Basidiomycota) reveal imbalanced evolution between nucleotide sequences and chromosome synteny.</title>
        <authorList>
            <person name="Kobayashi Y."/>
            <person name="Kayamori A."/>
            <person name="Aoki K."/>
            <person name="Shiwa Y."/>
            <person name="Matsutani M."/>
            <person name="Fujita N."/>
            <person name="Sugita T."/>
            <person name="Iwasaki W."/>
            <person name="Tanaka N."/>
            <person name="Takashima M."/>
        </authorList>
    </citation>
    <scope>NUCLEOTIDE SEQUENCE</scope>
    <source>
        <strain evidence="1">HIS019</strain>
    </source>
</reference>
<organism evidence="1 2">
    <name type="scientific">Cutaneotrichosporon cavernicola</name>
    <dbReference type="NCBI Taxonomy" id="279322"/>
    <lineage>
        <taxon>Eukaryota</taxon>
        <taxon>Fungi</taxon>
        <taxon>Dikarya</taxon>
        <taxon>Basidiomycota</taxon>
        <taxon>Agaricomycotina</taxon>
        <taxon>Tremellomycetes</taxon>
        <taxon>Trichosporonales</taxon>
        <taxon>Trichosporonaceae</taxon>
        <taxon>Cutaneotrichosporon</taxon>
    </lineage>
</organism>
<name>A0AA48L0S5_9TREE</name>
<dbReference type="PANTHER" id="PTHR37489">
    <property type="entry name" value="DUF3500 DOMAIN-CONTAINING PROTEIN"/>
    <property type="match status" value="1"/>
</dbReference>
<gene>
    <name evidence="1" type="ORF">CcaverHIS019_0303610</name>
</gene>
<dbReference type="Proteomes" id="UP001233271">
    <property type="component" value="Chromosome 3"/>
</dbReference>
<protein>
    <submittedName>
        <fullName evidence="1">Uncharacterized protein</fullName>
    </submittedName>
</protein>
<dbReference type="KEGG" id="ccac:CcaHIS019_0303610"/>
<dbReference type="RefSeq" id="XP_060455556.1">
    <property type="nucleotide sequence ID" value="XM_060598799.1"/>
</dbReference>
<evidence type="ECO:0000313" key="1">
    <source>
        <dbReference type="EMBL" id="BEI90291.1"/>
    </source>
</evidence>
<proteinExistence type="predicted"/>
<dbReference type="EMBL" id="AP028214">
    <property type="protein sequence ID" value="BEI90291.1"/>
    <property type="molecule type" value="Genomic_DNA"/>
</dbReference>
<accession>A0AA48L0S5</accession>
<dbReference type="Pfam" id="PF12006">
    <property type="entry name" value="DUF3500"/>
    <property type="match status" value="1"/>
</dbReference>
<sequence length="436" mass="48732">MAVPLKSGFELDDDPATPRTDATVCFRDLIPHPDHPRVAGISTHDAHSWCASRRAVPAPAWLIKRLDVSNLEPYVGFSANGNPLPQIAYSDDEGAPVNAAVDAVNVLLDALPDELRSQVVRGTVDNDEFRAWSNPELYVNPGGIRLDETSPQTQDLIHDILRSSLSKEGYEKVNGCMLTNHFLGQLVNGPKVLNRHSYNFRLFLPPSGPSLTEPWGYTFFGHHLCLAVLFCGPRMVIGPTFMGAEPDRIDVGPHAGLRLFKREEIGGLNLTRSLSAENQRRAQIYEGMTCDEGLPADQWNPFDERHLAGARQDNRIVPYDGLPISSMTPNQREEIYALIQAFNIYLPAGPLQAKMRRVRSFEDQTYFAWIGKYGLGDPYYFRIHSPVVFCEFDFHCGIFLTNTSPAKCHIHTVNRLPNCEDYGKALVAQWREGGCV</sequence>